<sequence length="131" mass="14906">MEHMRISDHSPKGQQISCSQVIRKGQWVYIGGTHAMQRNGEIVGKDDPYRQTIQVLSNIEYALKKVGATLTDVVRTRIYVTNLSEWPEISQAYNDFFDEAQPVTTIVEVNKLILPGLLVEIEAEAVINERY</sequence>
<gene>
    <name evidence="1" type="ORF">EDD58_10156</name>
</gene>
<evidence type="ECO:0000313" key="1">
    <source>
        <dbReference type="EMBL" id="TCS96425.1"/>
    </source>
</evidence>
<name>A0A4R3LB64_9BACL</name>
<dbReference type="SUPFAM" id="SSF55298">
    <property type="entry name" value="YjgF-like"/>
    <property type="match status" value="1"/>
</dbReference>
<dbReference type="Proteomes" id="UP000294937">
    <property type="component" value="Unassembled WGS sequence"/>
</dbReference>
<dbReference type="RefSeq" id="WP_131922847.1">
    <property type="nucleotide sequence ID" value="NZ_SMAG01000001.1"/>
</dbReference>
<dbReference type="EMBL" id="SMAG01000001">
    <property type="protein sequence ID" value="TCS96425.1"/>
    <property type="molecule type" value="Genomic_DNA"/>
</dbReference>
<dbReference type="InterPro" id="IPR006175">
    <property type="entry name" value="YjgF/YER057c/UK114"/>
</dbReference>
<organism evidence="1 2">
    <name type="scientific">Hazenella coriacea</name>
    <dbReference type="NCBI Taxonomy" id="1179467"/>
    <lineage>
        <taxon>Bacteria</taxon>
        <taxon>Bacillati</taxon>
        <taxon>Bacillota</taxon>
        <taxon>Bacilli</taxon>
        <taxon>Bacillales</taxon>
        <taxon>Thermoactinomycetaceae</taxon>
        <taxon>Hazenella</taxon>
    </lineage>
</organism>
<dbReference type="PANTHER" id="PTHR43857:SF1">
    <property type="entry name" value="YJGH FAMILY PROTEIN"/>
    <property type="match status" value="1"/>
</dbReference>
<dbReference type="OrthoDB" id="9799840at2"/>
<dbReference type="Pfam" id="PF01042">
    <property type="entry name" value="Ribonuc_L-PSP"/>
    <property type="match status" value="1"/>
</dbReference>
<protein>
    <submittedName>
        <fullName evidence="1">Enamine deaminase RidA (YjgF/YER057c/UK114 family)</fullName>
    </submittedName>
</protein>
<dbReference type="PANTHER" id="PTHR43857">
    <property type="entry name" value="BLR7761 PROTEIN"/>
    <property type="match status" value="1"/>
</dbReference>
<dbReference type="InterPro" id="IPR035959">
    <property type="entry name" value="RutC-like_sf"/>
</dbReference>
<keyword evidence="2" id="KW-1185">Reference proteome</keyword>
<proteinExistence type="predicted"/>
<comment type="caution">
    <text evidence="1">The sequence shown here is derived from an EMBL/GenBank/DDBJ whole genome shotgun (WGS) entry which is preliminary data.</text>
</comment>
<accession>A0A4R3LB64</accession>
<dbReference type="AlphaFoldDB" id="A0A4R3LB64"/>
<evidence type="ECO:0000313" key="2">
    <source>
        <dbReference type="Proteomes" id="UP000294937"/>
    </source>
</evidence>
<reference evidence="1 2" key="1">
    <citation type="submission" date="2019-03" db="EMBL/GenBank/DDBJ databases">
        <title>Genomic Encyclopedia of Type Strains, Phase IV (KMG-IV): sequencing the most valuable type-strain genomes for metagenomic binning, comparative biology and taxonomic classification.</title>
        <authorList>
            <person name="Goeker M."/>
        </authorList>
    </citation>
    <scope>NUCLEOTIDE SEQUENCE [LARGE SCALE GENOMIC DNA]</scope>
    <source>
        <strain evidence="1 2">DSM 45707</strain>
    </source>
</reference>
<dbReference type="Gene3D" id="3.30.1330.40">
    <property type="entry name" value="RutC-like"/>
    <property type="match status" value="1"/>
</dbReference>